<keyword evidence="2" id="KW-1185">Reference proteome</keyword>
<comment type="caution">
    <text evidence="1">The sequence shown here is derived from an EMBL/GenBank/DDBJ whole genome shotgun (WGS) entry which is preliminary data.</text>
</comment>
<gene>
    <name evidence="1" type="ORF">Ato02nite_064440</name>
</gene>
<dbReference type="AlphaFoldDB" id="A0A919TGT3"/>
<organism evidence="1 2">
    <name type="scientific">Paractinoplanes toevensis</name>
    <dbReference type="NCBI Taxonomy" id="571911"/>
    <lineage>
        <taxon>Bacteria</taxon>
        <taxon>Bacillati</taxon>
        <taxon>Actinomycetota</taxon>
        <taxon>Actinomycetes</taxon>
        <taxon>Micromonosporales</taxon>
        <taxon>Micromonosporaceae</taxon>
        <taxon>Paractinoplanes</taxon>
    </lineage>
</organism>
<sequence>MTWRKSAARIDALLAASPEGEAVVREVADLYGAGLERLLDLLHARGALTDEALDALAADELVGGLLLVHGLHPWDAATRISHALQGSGVRLIELTADGVCRLSGPGAEDRVTAVAPEVTRVEVQTVIPVSALFSRLAS</sequence>
<evidence type="ECO:0000313" key="1">
    <source>
        <dbReference type="EMBL" id="GIM94651.1"/>
    </source>
</evidence>
<evidence type="ECO:0000313" key="2">
    <source>
        <dbReference type="Proteomes" id="UP000677082"/>
    </source>
</evidence>
<name>A0A919TGT3_9ACTN</name>
<proteinExistence type="predicted"/>
<accession>A0A919TGT3</accession>
<reference evidence="1 2" key="1">
    <citation type="submission" date="2021-03" db="EMBL/GenBank/DDBJ databases">
        <title>Whole genome shotgun sequence of Actinoplanes toevensis NBRC 105298.</title>
        <authorList>
            <person name="Komaki H."/>
            <person name="Tamura T."/>
        </authorList>
    </citation>
    <scope>NUCLEOTIDE SEQUENCE [LARGE SCALE GENOMIC DNA]</scope>
    <source>
        <strain evidence="1 2">NBRC 105298</strain>
    </source>
</reference>
<dbReference type="Proteomes" id="UP000677082">
    <property type="component" value="Unassembled WGS sequence"/>
</dbReference>
<dbReference type="RefSeq" id="WP_213010419.1">
    <property type="nucleotide sequence ID" value="NZ_BOQN01000084.1"/>
</dbReference>
<dbReference type="EMBL" id="BOQN01000084">
    <property type="protein sequence ID" value="GIM94651.1"/>
    <property type="molecule type" value="Genomic_DNA"/>
</dbReference>
<protein>
    <submittedName>
        <fullName evidence="1">Uncharacterized protein</fullName>
    </submittedName>
</protein>